<dbReference type="GO" id="GO:0008270">
    <property type="term" value="F:zinc ion binding"/>
    <property type="evidence" value="ECO:0007669"/>
    <property type="project" value="UniProtKB-KW"/>
</dbReference>
<feature type="zinc finger region" description="C3H1-type" evidence="9">
    <location>
        <begin position="431"/>
        <end position="460"/>
    </location>
</feature>
<evidence type="ECO:0000256" key="2">
    <source>
        <dbReference type="ARBA" id="ARBA00008423"/>
    </source>
</evidence>
<keyword evidence="8" id="KW-0539">Nucleus</keyword>
<evidence type="ECO:0000256" key="10">
    <source>
        <dbReference type="SAM" id="MobiDB-lite"/>
    </source>
</evidence>
<evidence type="ECO:0000256" key="3">
    <source>
        <dbReference type="ARBA" id="ARBA00015071"/>
    </source>
</evidence>
<feature type="region of interest" description="Disordered" evidence="10">
    <location>
        <begin position="122"/>
        <end position="149"/>
    </location>
</feature>
<reference evidence="12" key="1">
    <citation type="submission" date="2022-01" db="EMBL/GenBank/DDBJ databases">
        <authorList>
            <person name="King R."/>
        </authorList>
    </citation>
    <scope>NUCLEOTIDE SEQUENCE</scope>
</reference>
<keyword evidence="13" id="KW-1185">Reference proteome</keyword>
<evidence type="ECO:0000313" key="13">
    <source>
        <dbReference type="Proteomes" id="UP001152798"/>
    </source>
</evidence>
<dbReference type="PANTHER" id="PTHR14738">
    <property type="entry name" value="ZINC FINGER CCCH DOMAIN-CONTAINING PROTEIN 14"/>
    <property type="match status" value="1"/>
</dbReference>
<keyword evidence="4 9" id="KW-0479">Metal-binding</keyword>
<dbReference type="EMBL" id="OV725077">
    <property type="protein sequence ID" value="CAH1389809.1"/>
    <property type="molecule type" value="Genomic_DNA"/>
</dbReference>
<dbReference type="PROSITE" id="PS50103">
    <property type="entry name" value="ZF_C3H1"/>
    <property type="match status" value="1"/>
</dbReference>
<keyword evidence="7 9" id="KW-0862">Zinc</keyword>
<evidence type="ECO:0000256" key="1">
    <source>
        <dbReference type="ARBA" id="ARBA00004123"/>
    </source>
</evidence>
<dbReference type="GO" id="GO:0005634">
    <property type="term" value="C:nucleus"/>
    <property type="evidence" value="ECO:0007669"/>
    <property type="project" value="UniProtKB-SubCell"/>
</dbReference>
<feature type="domain" description="C3H1-type" evidence="11">
    <location>
        <begin position="431"/>
        <end position="460"/>
    </location>
</feature>
<feature type="compositionally biased region" description="Low complexity" evidence="10">
    <location>
        <begin position="71"/>
        <end position="81"/>
    </location>
</feature>
<sequence>MTLSLSVNHSNNIEKLDTNLNHTEKKTLEESSEHQSRLEKEDTARVVERPKPKEKIEISWSGESTIDPLHSSPVKKNSSKVNIERNQSRSKSRSRINNQQGFDQGDHVSVLKRTFMKENLRKEEEKRPYRDSRGIFRRKNSEERRNGYDMNSRTIGKIRSEKDRNLRNRSRSSDMEVDKLPSLVKVTPRPVRHPAMQPSSNLILKAVAEAQKSIATSSLPQPDDKVEKKEQNRVARKAVYRKKNIPVFQRENISVTLLNDRVIADKIREEDGDSLMFENNIRKHENQLNDGPEVERFTISLLSDDNDSLIASDIEDACEQKVSTEENYSEAEQNVEPINEPMDISSTMIVEENTDESDVRDFHGQRFDRRRLGPRVVPDADTVLSCLAPVDDYITKTIVNENVYVSADSKTDENGKVIKCKFWPSCEAGNDCRFYHPKEYCRTLPNCKFGQKCLYYHPPCKFADKCLNVTCPYTHTPVAAPTIKAKIWAKVPLAPSNGQICMYYPNCKKPFCPYQHSYSAATSIPCKFGINCTKGTCEFDHTQLAKNPYKWVNQNAE</sequence>
<comment type="similarity">
    <text evidence="2">Belongs to the ZC3H14 family.</text>
</comment>
<feature type="region of interest" description="Disordered" evidence="10">
    <location>
        <begin position="1"/>
        <end position="107"/>
    </location>
</feature>
<dbReference type="GO" id="GO:0005737">
    <property type="term" value="C:cytoplasm"/>
    <property type="evidence" value="ECO:0007669"/>
    <property type="project" value="TreeGrafter"/>
</dbReference>
<dbReference type="GO" id="GO:0043488">
    <property type="term" value="P:regulation of mRNA stability"/>
    <property type="evidence" value="ECO:0007669"/>
    <property type="project" value="InterPro"/>
</dbReference>
<dbReference type="Proteomes" id="UP001152798">
    <property type="component" value="Chromosome 1"/>
</dbReference>
<proteinExistence type="inferred from homology"/>
<evidence type="ECO:0000259" key="11">
    <source>
        <dbReference type="PROSITE" id="PS50103"/>
    </source>
</evidence>
<protein>
    <recommendedName>
        <fullName evidence="3">Zinc finger CCCH domain-containing protein 14</fullName>
    </recommendedName>
</protein>
<evidence type="ECO:0000256" key="6">
    <source>
        <dbReference type="ARBA" id="ARBA00022771"/>
    </source>
</evidence>
<keyword evidence="6 9" id="KW-0863">Zinc-finger</keyword>
<dbReference type="Pfam" id="PF14608">
    <property type="entry name" value="zf-CCCH_2"/>
    <property type="match status" value="5"/>
</dbReference>
<feature type="compositionally biased region" description="Basic and acidic residues" evidence="10">
    <location>
        <begin position="122"/>
        <end position="147"/>
    </location>
</feature>
<comment type="subcellular location">
    <subcellularLocation>
        <location evidence="1">Nucleus</location>
    </subcellularLocation>
</comment>
<evidence type="ECO:0000256" key="9">
    <source>
        <dbReference type="PROSITE-ProRule" id="PRU00723"/>
    </source>
</evidence>
<dbReference type="GO" id="GO:0008143">
    <property type="term" value="F:poly(A) binding"/>
    <property type="evidence" value="ECO:0007669"/>
    <property type="project" value="InterPro"/>
</dbReference>
<dbReference type="Gene3D" id="4.10.1000.30">
    <property type="match status" value="2"/>
</dbReference>
<dbReference type="SMART" id="SM00356">
    <property type="entry name" value="ZnF_C3H1"/>
    <property type="match status" value="3"/>
</dbReference>
<gene>
    <name evidence="12" type="ORF">NEZAVI_LOCUS1120</name>
</gene>
<dbReference type="AlphaFoldDB" id="A0A9P0E7F7"/>
<feature type="compositionally biased region" description="Basic and acidic residues" evidence="10">
    <location>
        <begin position="12"/>
        <end position="57"/>
    </location>
</feature>
<evidence type="ECO:0000256" key="5">
    <source>
        <dbReference type="ARBA" id="ARBA00022737"/>
    </source>
</evidence>
<organism evidence="12 13">
    <name type="scientific">Nezara viridula</name>
    <name type="common">Southern green stink bug</name>
    <name type="synonym">Cimex viridulus</name>
    <dbReference type="NCBI Taxonomy" id="85310"/>
    <lineage>
        <taxon>Eukaryota</taxon>
        <taxon>Metazoa</taxon>
        <taxon>Ecdysozoa</taxon>
        <taxon>Arthropoda</taxon>
        <taxon>Hexapoda</taxon>
        <taxon>Insecta</taxon>
        <taxon>Pterygota</taxon>
        <taxon>Neoptera</taxon>
        <taxon>Paraneoptera</taxon>
        <taxon>Hemiptera</taxon>
        <taxon>Heteroptera</taxon>
        <taxon>Panheteroptera</taxon>
        <taxon>Pentatomomorpha</taxon>
        <taxon>Pentatomoidea</taxon>
        <taxon>Pentatomidae</taxon>
        <taxon>Pentatominae</taxon>
        <taxon>Nezara</taxon>
    </lineage>
</organism>
<dbReference type="InterPro" id="IPR000571">
    <property type="entry name" value="Znf_CCCH"/>
</dbReference>
<accession>A0A9P0E7F7</accession>
<evidence type="ECO:0000256" key="8">
    <source>
        <dbReference type="ARBA" id="ARBA00023242"/>
    </source>
</evidence>
<feature type="compositionally biased region" description="Polar residues" evidence="10">
    <location>
        <begin position="1"/>
        <end position="11"/>
    </location>
</feature>
<evidence type="ECO:0000256" key="4">
    <source>
        <dbReference type="ARBA" id="ARBA00022723"/>
    </source>
</evidence>
<keyword evidence="5" id="KW-0677">Repeat</keyword>
<name>A0A9P0E7F7_NEZVI</name>
<dbReference type="InterPro" id="IPR040366">
    <property type="entry name" value="Nab2/ZC3H14"/>
</dbReference>
<dbReference type="PANTHER" id="PTHR14738:SF29">
    <property type="entry name" value="ZINC FINGER CCCH DOMAIN-CONTAINING PROTEIN 14"/>
    <property type="match status" value="1"/>
</dbReference>
<evidence type="ECO:0000313" key="12">
    <source>
        <dbReference type="EMBL" id="CAH1389809.1"/>
    </source>
</evidence>
<evidence type="ECO:0000256" key="7">
    <source>
        <dbReference type="ARBA" id="ARBA00022833"/>
    </source>
</evidence>